<proteinExistence type="predicted"/>
<evidence type="ECO:0000313" key="4">
    <source>
        <dbReference type="Proteomes" id="UP000324629"/>
    </source>
</evidence>
<dbReference type="PANTHER" id="PTHR14845:SF0">
    <property type="entry name" value="DUF4515 DOMAIN-CONTAINING PROTEIN"/>
    <property type="match status" value="1"/>
</dbReference>
<dbReference type="EMBL" id="QNGE01000446">
    <property type="protein sequence ID" value="KAA3680429.1"/>
    <property type="molecule type" value="Genomic_DNA"/>
</dbReference>
<reference evidence="3 4" key="1">
    <citation type="journal article" date="2019" name="Gigascience">
        <title>Whole-genome sequence of the oriental lung fluke Paragonimus westermani.</title>
        <authorList>
            <person name="Oey H."/>
            <person name="Zakrzewski M."/>
            <person name="Narain K."/>
            <person name="Devi K.R."/>
            <person name="Agatsuma T."/>
            <person name="Nawaratna S."/>
            <person name="Gobert G.N."/>
            <person name="Jones M.K."/>
            <person name="Ragan M.A."/>
            <person name="McManus D.P."/>
            <person name="Krause L."/>
        </authorList>
    </citation>
    <scope>NUCLEOTIDE SEQUENCE [LARGE SCALE GENOMIC DNA]</scope>
    <source>
        <strain evidence="3 4">IND2009</strain>
    </source>
</reference>
<evidence type="ECO:0000313" key="3">
    <source>
        <dbReference type="EMBL" id="KAA3680429.1"/>
    </source>
</evidence>
<dbReference type="Proteomes" id="UP000324629">
    <property type="component" value="Unassembled WGS sequence"/>
</dbReference>
<name>A0A5J4NY24_9TREM</name>
<comment type="caution">
    <text evidence="3">The sequence shown here is derived from an EMBL/GenBank/DDBJ whole genome shotgun (WGS) entry which is preliminary data.</text>
</comment>
<keyword evidence="4" id="KW-1185">Reference proteome</keyword>
<protein>
    <submittedName>
        <fullName evidence="3">Uncharacterized protein</fullName>
    </submittedName>
</protein>
<feature type="coiled-coil region" evidence="1">
    <location>
        <begin position="47"/>
        <end position="107"/>
    </location>
</feature>
<sequence>MKQMRLRQESIQSITYLAEKAHKSALFSILCEKARTTFVKSDGTLCNIEQAVQIEELKLELQQERESRSNQKKETEQYILNCSSDSIKSAEQLYRALMLERKRANRVYTLAQHILNQRSEVESFFLAALDEVRDEIAVTQKKYSMGVKAAYETRMRLAYYGADEYPQVRTFHRGAATICENMRTAVEAPVGTNCKFVDLTWEQKERVLSNLFARMNAGRRKNNGGSLDIENQSEANFSETSNDHAVMATQLSTEDVSVSTHSRSLNRNLEMRSNLKPPILLVDKCKEKSCRRSSSSVLEGVKDKSEKKRSPLSLPDIYLRCSSVHLKQLGNGTDSGGAPSNPPLDGSTVVPVNSVEEINNSV</sequence>
<keyword evidence="1" id="KW-0175">Coiled coil</keyword>
<organism evidence="3 4">
    <name type="scientific">Paragonimus westermani</name>
    <dbReference type="NCBI Taxonomy" id="34504"/>
    <lineage>
        <taxon>Eukaryota</taxon>
        <taxon>Metazoa</taxon>
        <taxon>Spiralia</taxon>
        <taxon>Lophotrochozoa</taxon>
        <taxon>Platyhelminthes</taxon>
        <taxon>Trematoda</taxon>
        <taxon>Digenea</taxon>
        <taxon>Plagiorchiida</taxon>
        <taxon>Troglotremata</taxon>
        <taxon>Troglotrematidae</taxon>
        <taxon>Paragonimus</taxon>
    </lineage>
</organism>
<accession>A0A5J4NY24</accession>
<evidence type="ECO:0000256" key="2">
    <source>
        <dbReference type="SAM" id="MobiDB-lite"/>
    </source>
</evidence>
<dbReference type="AlphaFoldDB" id="A0A5J4NY24"/>
<feature type="region of interest" description="Disordered" evidence="2">
    <location>
        <begin position="329"/>
        <end position="350"/>
    </location>
</feature>
<evidence type="ECO:0000256" key="1">
    <source>
        <dbReference type="SAM" id="Coils"/>
    </source>
</evidence>
<dbReference type="PANTHER" id="PTHR14845">
    <property type="entry name" value="COILED-COIL DOMAIN-CONTAINING 166"/>
    <property type="match status" value="1"/>
</dbReference>
<gene>
    <name evidence="3" type="ORF">DEA37_0004428</name>
</gene>